<feature type="non-terminal residue" evidence="1">
    <location>
        <position position="295"/>
    </location>
</feature>
<sequence length="295" mass="33393">SGSTLAIPSCDTVTAEIVRKDFTVRRYRRSDGSQYWQCTWVWKSPEAAQRAARCKPAVYQAQFDQFPPAVHKLWRAELQLWQDWGFIREVQREDLRSSITLILIAQPHKTSTPVRPVFDFKPVNAGLVSYPNETGHITCGATLRRRRPGYSDEGRLTESWVLMDIKKAYMCIHMHPTCSVYQGITLVDDDGTRTYWELTRLAFGVSIAPKVLRAGIDFILVEAGIDGGVEPYFDDLRVPKSQLDQVVTALNQNGFSLKDPEEAETARILGLQRAAGNVWTRRSPLGPIQGSTYHH</sequence>
<gene>
    <name evidence="1" type="ORF">FOZ62_011729</name>
</gene>
<dbReference type="SUPFAM" id="SSF56672">
    <property type="entry name" value="DNA/RNA polymerases"/>
    <property type="match status" value="1"/>
</dbReference>
<proteinExistence type="predicted"/>
<reference evidence="1 2" key="1">
    <citation type="submission" date="2020-04" db="EMBL/GenBank/DDBJ databases">
        <title>Perkinsus olseni comparative genomics.</title>
        <authorList>
            <person name="Bogema D.R."/>
        </authorList>
    </citation>
    <scope>NUCLEOTIDE SEQUENCE [LARGE SCALE GENOMIC DNA]</scope>
    <source>
        <strain evidence="1">ATCC PRA-205</strain>
    </source>
</reference>
<dbReference type="Gene3D" id="3.30.70.270">
    <property type="match status" value="1"/>
</dbReference>
<organism evidence="1 2">
    <name type="scientific">Perkinsus olseni</name>
    <name type="common">Perkinsus atlanticus</name>
    <dbReference type="NCBI Taxonomy" id="32597"/>
    <lineage>
        <taxon>Eukaryota</taxon>
        <taxon>Sar</taxon>
        <taxon>Alveolata</taxon>
        <taxon>Perkinsozoa</taxon>
        <taxon>Perkinsea</taxon>
        <taxon>Perkinsida</taxon>
        <taxon>Perkinsidae</taxon>
        <taxon>Perkinsus</taxon>
    </lineage>
</organism>
<name>A0A7J6STL7_PEROL</name>
<comment type="caution">
    <text evidence="1">The sequence shown here is derived from an EMBL/GenBank/DDBJ whole genome shotgun (WGS) entry which is preliminary data.</text>
</comment>
<dbReference type="EMBL" id="JABANM010012320">
    <property type="protein sequence ID" value="KAF4736208.1"/>
    <property type="molecule type" value="Genomic_DNA"/>
</dbReference>
<dbReference type="AlphaFoldDB" id="A0A7J6STL7"/>
<accession>A0A7J6STL7</accession>
<feature type="non-terminal residue" evidence="1">
    <location>
        <position position="1"/>
    </location>
</feature>
<protein>
    <submittedName>
        <fullName evidence="1">Uncharacterized protein</fullName>
    </submittedName>
</protein>
<dbReference type="InterPro" id="IPR043502">
    <property type="entry name" value="DNA/RNA_pol_sf"/>
</dbReference>
<dbReference type="Gene3D" id="3.10.10.10">
    <property type="entry name" value="HIV Type 1 Reverse Transcriptase, subunit A, domain 1"/>
    <property type="match status" value="1"/>
</dbReference>
<evidence type="ECO:0000313" key="2">
    <source>
        <dbReference type="Proteomes" id="UP000574390"/>
    </source>
</evidence>
<evidence type="ECO:0000313" key="1">
    <source>
        <dbReference type="EMBL" id="KAF4736208.1"/>
    </source>
</evidence>
<dbReference type="InterPro" id="IPR043128">
    <property type="entry name" value="Rev_trsase/Diguanyl_cyclase"/>
</dbReference>
<dbReference type="Proteomes" id="UP000574390">
    <property type="component" value="Unassembled WGS sequence"/>
</dbReference>